<evidence type="ECO:0000256" key="5">
    <source>
        <dbReference type="ARBA" id="ARBA00022517"/>
    </source>
</evidence>
<keyword evidence="16" id="KW-1185">Reference proteome</keyword>
<dbReference type="GO" id="GO:0000462">
    <property type="term" value="P:maturation of SSU-rRNA from tricistronic rRNA transcript (SSU-rRNA, 5.8S rRNA, LSU-rRNA)"/>
    <property type="evidence" value="ECO:0007669"/>
    <property type="project" value="TreeGrafter"/>
</dbReference>
<reference evidence="15" key="1">
    <citation type="submission" date="2023-01" db="EMBL/GenBank/DDBJ databases">
        <title>The growth and conidiation of Purpureocillium lavendulum are regulated by nitrogen source and histone H3K14 acetylation.</title>
        <authorList>
            <person name="Tang P."/>
            <person name="Han J."/>
            <person name="Zhang C."/>
            <person name="Tang P."/>
            <person name="Qi F."/>
            <person name="Zhang K."/>
            <person name="Liang L."/>
        </authorList>
    </citation>
    <scope>NUCLEOTIDE SEQUENCE</scope>
    <source>
        <strain evidence="15">YMF1.00683</strain>
    </source>
</reference>
<dbReference type="InterPro" id="IPR012954">
    <property type="entry name" value="BP28_C_dom"/>
</dbReference>
<comment type="function">
    <text evidence="10">Involved in nucleolar processing of pre-18S ribosomal RNA. Involved in ribosome biosynthesis.</text>
</comment>
<dbReference type="Pfam" id="PF12397">
    <property type="entry name" value="U3snoRNP10"/>
    <property type="match status" value="1"/>
</dbReference>
<keyword evidence="5 12" id="KW-0690">Ribosome biogenesis</keyword>
<feature type="region of interest" description="Disordered" evidence="13">
    <location>
        <begin position="1305"/>
        <end position="1326"/>
    </location>
</feature>
<comment type="subunit">
    <text evidence="3 12">Component of the ribosomal small subunit (SSU) processome.</text>
</comment>
<evidence type="ECO:0000256" key="7">
    <source>
        <dbReference type="ARBA" id="ARBA00022737"/>
    </source>
</evidence>
<feature type="transmembrane region" description="Helical" evidence="12">
    <location>
        <begin position="122"/>
        <end position="143"/>
    </location>
</feature>
<sequence>MSQEATYEALNADEESDSAQDALVSDLRPEDYDRRDRSNSISRVVNICRQAIIGVKTFAWKTIRKVQEHTQNGNTYNKRLSSWTWLLQLFILDPVPLLLVGGQGLAAVSATATTGTDGNGFWVPYMVIGVFSIVMILPLTPFLHRVADQLSLLVLAVLVGTSLYNLAAFPFSSTSRFKFLFQQTIDLDKGSNVVSLSGIDGYVQQVLGYIPQAVGQSINCQPTVERSLMDCRYDAASARPQFVKGVDLNDMITVNISKSPDETTAYVYVEALETRGCWLDLSRPIANFTIEGGMPVDPRLSQSPPDGRIQQIQVWRRGWKGGWNVSLGLADAGHWATSGGFRDEHDPAGIDVGIGELRVRAEVAGSPPIMKRQDGQLKVTVRCVWADANDPKTIPALSHLQQYMLPWAIATQKGFGLVELRKTVELAQIAANSKATLNVKAQKAAHSKSLIWEPRVAATQSYQTLYTTCHPGFEELCQLDARFAHFQSTIFSEESQEQDRTQLTAAENEELDRQVEAFLRLVGSRLRLMPAIKSIEWLIRRFRIHEENTSLLLMTFLPYHSIPTFATLLSILPARIPHEFRFLDPYVRSLTPPPRSVLVHQAIHHPEFLSAFSEYTLESCRKQFQHPALITFWAGLMTEAVNGLLDRGRSGRAAVQSENTQALLHRVGPVFAEALTLKKIPSLQIASYMALAVFVSKANLEDVAVTAFMQQLVHGWTNDTVRPGLVCLAIMAQFRSAKQMNSKVTKALMKVSGIGPLLVEIGQERRIDKLANGLCLALIERFTKKGDSRGLPTIMAILSSQILKEKQIAVIFKSLVLTAHQLDDSNDEGGKLRRELGSALIALSQTSGQSGDIIQSVIQDVEFDIEELELKLDLSFRARKLPDTGAEIEQPNNGQPEPQTPQALEAAVDKLSARKESLSPCLLPQPNEIFDEFSHLFFTIVSEQAKNATALDKFEQCPKLRRSTALKDCTYISFFVRIWCGPYPALARMAALNMVKNRLKAGDDGKVDMQAIVPYCVAALGDPSKRVRQAAADLITVLTSLYTPPVAAKSMKTWGAGSLYGKSKDGASLGADVAAKMLHLQILPGIEECVMDLEHITSVVASAIDQGKYQTTPDPALDKKDHMGQAARLALLSFFASHVNATPLVVVKQRLLKTLNEVRGVGTTTRTQLLLPTLQWWISLTEEDTLDVCRSEHLDRAELDARFVDIVVSNDSSGLEYLFKVLKDPSKQEKSDLLRAIFARVRKMWSAMKDETKFMVAEQLLEISQSPSADPESVVPGEAGDVLRAVPLTTDILSFFLDSIQTGTKMITEPPPNKRRRTSSSDGNRGLITQMTPELSQALRKVTFVLQLVENSDPVSHPELLDGLFTALSELQHFRTVVGSELGYLQNLILRSLLAMMPAYRDNKDLKIDSSGGYGDLLVNCIQKSSSPVVQNAALLLVANLATTAPNLVLHSVMPIFTFMGTSVLRQSDDYSAHVVSQTIKEVVPPLIESLRQGKKSPVAGACDILVSFTTAYEHIPAHRRLGLFVALVETLGPRDFLFALISMLVDRYDTSDALLHFVVDLLNNFSTEIQLESFVKLVDLVADLFKPKPGISFVLLGISEDREDKNIDKIALRQLSALPSFLASKKLKSQVGKLVGRDDMEASEVRELYSLLLENILVLAEKVKANKTLHGRCGASLSNLLNLLSIGEFIKSVENLLDRPDMGLRQKVLRALEVRVETESNTDAASRQALLAFLPQLTAAIRESSDIRYKHTAVTCVDKIAEKYGKKDVEAVVAAAATIAGEHCLGQEERRLRVMALLCLTSLVDVLQDAIVPVLPVAVPQAVQYLEESLQGEPADQELHAACYGFISSLAEHLPYMLSTYTDRVLAISNKSAEAGLDEETNESRTGCLGFLAKRLDAKDIFTSLDKNWEQAMSAGFSAILEFLDVLGVAIDRHPKSAITKHAALLTNTLLHAFDVRRRVHTSGEKGDTALHQVAKIESGVNEKALKMIYKLNDAAFRPIFVQIIEWTSTGLAKSDKTGRALRQYSVYGFLQTFFSQLKSIVTNYATYVLDDAVKILAATNIKVLEERELWNRVLQTLETCFDHDQDDFWQAPSHFGAIAPVLMQQFLHAASLDVNERLVPAVVGLAGAADSQAHQKELNSSLMKHLKSEQTAVRLAAVKCEQALTDRLGEEWLSMLHEMLPRISELQEDDDEVVERETHRWIVKIEEVLGESLDSMLQ</sequence>
<dbReference type="InterPro" id="IPR056473">
    <property type="entry name" value="HEAT_Utp10/HEAT1"/>
</dbReference>
<dbReference type="InterPro" id="IPR053975">
    <property type="entry name" value="PFF1_C"/>
</dbReference>
<comment type="subcellular location">
    <subcellularLocation>
        <location evidence="1 12">Nucleus</location>
        <location evidence="1 12">Nucleolus</location>
    </subcellularLocation>
</comment>
<dbReference type="InterPro" id="IPR040191">
    <property type="entry name" value="UTP10"/>
</dbReference>
<name>A0AB34G4W2_9HYPO</name>
<comment type="similarity">
    <text evidence="2 12">Belongs to the HEATR1/UTP10 family.</text>
</comment>
<evidence type="ECO:0000256" key="10">
    <source>
        <dbReference type="ARBA" id="ARBA00025076"/>
    </source>
</evidence>
<evidence type="ECO:0000256" key="11">
    <source>
        <dbReference type="PROSITE-ProRule" id="PRU00103"/>
    </source>
</evidence>
<dbReference type="Pfam" id="PF22250">
    <property type="entry name" value="PFF1_C"/>
    <property type="match status" value="1"/>
</dbReference>
<feature type="region of interest" description="Disordered" evidence="13">
    <location>
        <begin position="1"/>
        <end position="34"/>
    </location>
</feature>
<keyword evidence="6 12" id="KW-0698">rRNA processing</keyword>
<evidence type="ECO:0000256" key="6">
    <source>
        <dbReference type="ARBA" id="ARBA00022552"/>
    </source>
</evidence>
<dbReference type="GO" id="GO:0030515">
    <property type="term" value="F:snoRNA binding"/>
    <property type="evidence" value="ECO:0007669"/>
    <property type="project" value="TreeGrafter"/>
</dbReference>
<evidence type="ECO:0000256" key="8">
    <source>
        <dbReference type="ARBA" id="ARBA00023242"/>
    </source>
</evidence>
<dbReference type="Pfam" id="PF08146">
    <property type="entry name" value="BP28CT"/>
    <property type="match status" value="1"/>
</dbReference>
<dbReference type="InterPro" id="IPR016024">
    <property type="entry name" value="ARM-type_fold"/>
</dbReference>
<comment type="caution">
    <text evidence="15">The sequence shown here is derived from an EMBL/GenBank/DDBJ whole genome shotgun (WGS) entry which is preliminary data.</text>
</comment>
<evidence type="ECO:0000256" key="3">
    <source>
        <dbReference type="ARBA" id="ARBA00011399"/>
    </source>
</evidence>
<protein>
    <recommendedName>
        <fullName evidence="4 12">U3 small nucleolar RNA-associated protein 10</fullName>
    </recommendedName>
</protein>
<dbReference type="InterPro" id="IPR011989">
    <property type="entry name" value="ARM-like"/>
</dbReference>
<keyword evidence="8 12" id="KW-0539">Nucleus</keyword>
<proteinExistence type="inferred from homology"/>
<evidence type="ECO:0000256" key="1">
    <source>
        <dbReference type="ARBA" id="ARBA00004604"/>
    </source>
</evidence>
<keyword evidence="12" id="KW-0812">Transmembrane</keyword>
<dbReference type="Pfam" id="PF02985">
    <property type="entry name" value="HEAT"/>
    <property type="match status" value="1"/>
</dbReference>
<feature type="transmembrane region" description="Helical" evidence="12">
    <location>
        <begin position="150"/>
        <end position="171"/>
    </location>
</feature>
<dbReference type="SMART" id="SM01036">
    <property type="entry name" value="BP28CT"/>
    <property type="match status" value="1"/>
</dbReference>
<dbReference type="InterPro" id="IPR022125">
    <property type="entry name" value="U3snoRNP10_N"/>
</dbReference>
<dbReference type="GO" id="GO:0045943">
    <property type="term" value="P:positive regulation of transcription by RNA polymerase I"/>
    <property type="evidence" value="ECO:0007669"/>
    <property type="project" value="TreeGrafter"/>
</dbReference>
<evidence type="ECO:0000256" key="13">
    <source>
        <dbReference type="SAM" id="MobiDB-lite"/>
    </source>
</evidence>
<dbReference type="GO" id="GO:0034455">
    <property type="term" value="C:t-UTP complex"/>
    <property type="evidence" value="ECO:0007669"/>
    <property type="project" value="TreeGrafter"/>
</dbReference>
<evidence type="ECO:0000259" key="14">
    <source>
        <dbReference type="SMART" id="SM01036"/>
    </source>
</evidence>
<feature type="repeat" description="HEAT" evidence="11">
    <location>
        <begin position="1012"/>
        <end position="1050"/>
    </location>
</feature>
<dbReference type="Proteomes" id="UP001163105">
    <property type="component" value="Unassembled WGS sequence"/>
</dbReference>
<dbReference type="PROSITE" id="PS50077">
    <property type="entry name" value="HEAT_REPEAT"/>
    <property type="match status" value="1"/>
</dbReference>
<keyword evidence="7" id="KW-0677">Repeat</keyword>
<dbReference type="PANTHER" id="PTHR13457:SF1">
    <property type="entry name" value="HEAT REPEAT-CONTAINING PROTEIN 1"/>
    <property type="match status" value="1"/>
</dbReference>
<evidence type="ECO:0000313" key="15">
    <source>
        <dbReference type="EMBL" id="KAJ6446534.1"/>
    </source>
</evidence>
<gene>
    <name evidence="15" type="primary">UTP10</name>
    <name evidence="15" type="ORF">O9K51_01307</name>
</gene>
<organism evidence="15 16">
    <name type="scientific">Purpureocillium lavendulum</name>
    <dbReference type="NCBI Taxonomy" id="1247861"/>
    <lineage>
        <taxon>Eukaryota</taxon>
        <taxon>Fungi</taxon>
        <taxon>Dikarya</taxon>
        <taxon>Ascomycota</taxon>
        <taxon>Pezizomycotina</taxon>
        <taxon>Sordariomycetes</taxon>
        <taxon>Hypocreomycetidae</taxon>
        <taxon>Hypocreales</taxon>
        <taxon>Ophiocordycipitaceae</taxon>
        <taxon>Purpureocillium</taxon>
    </lineage>
</organism>
<feature type="domain" description="BP28 C-terminal" evidence="14">
    <location>
        <begin position="1937"/>
        <end position="2090"/>
    </location>
</feature>
<dbReference type="Gene3D" id="1.25.10.10">
    <property type="entry name" value="Leucine-rich Repeat Variant"/>
    <property type="match status" value="3"/>
</dbReference>
<dbReference type="Pfam" id="PF22251">
    <property type="entry name" value="PFF1_TM"/>
    <property type="match status" value="1"/>
</dbReference>
<dbReference type="PANTHER" id="PTHR13457">
    <property type="entry name" value="BAP28"/>
    <property type="match status" value="1"/>
</dbReference>
<keyword evidence="9 12" id="KW-0687">Ribonucleoprotein</keyword>
<keyword evidence="12" id="KW-0472">Membrane</keyword>
<dbReference type="InterPro" id="IPR053976">
    <property type="entry name" value="PFF1_TM"/>
</dbReference>
<evidence type="ECO:0000313" key="16">
    <source>
        <dbReference type="Proteomes" id="UP001163105"/>
    </source>
</evidence>
<evidence type="ECO:0000256" key="4">
    <source>
        <dbReference type="ARBA" id="ARBA00015399"/>
    </source>
</evidence>
<dbReference type="Pfam" id="PF23243">
    <property type="entry name" value="HEAT_HEATR1"/>
    <property type="match status" value="1"/>
</dbReference>
<evidence type="ECO:0000256" key="12">
    <source>
        <dbReference type="RuleBase" id="RU367065"/>
    </source>
</evidence>
<evidence type="ECO:0000256" key="9">
    <source>
        <dbReference type="ARBA" id="ARBA00023274"/>
    </source>
</evidence>
<dbReference type="GO" id="GO:0032040">
    <property type="term" value="C:small-subunit processome"/>
    <property type="evidence" value="ECO:0007669"/>
    <property type="project" value="TreeGrafter"/>
</dbReference>
<dbReference type="SUPFAM" id="SSF48371">
    <property type="entry name" value="ARM repeat"/>
    <property type="match status" value="2"/>
</dbReference>
<accession>A0AB34G4W2</accession>
<feature type="transmembrane region" description="Helical" evidence="12">
    <location>
        <begin position="85"/>
        <end position="110"/>
    </location>
</feature>
<dbReference type="GO" id="GO:0030686">
    <property type="term" value="C:90S preribosome"/>
    <property type="evidence" value="ECO:0007669"/>
    <property type="project" value="TreeGrafter"/>
</dbReference>
<dbReference type="EMBL" id="JAQHRD010000001">
    <property type="protein sequence ID" value="KAJ6446534.1"/>
    <property type="molecule type" value="Genomic_DNA"/>
</dbReference>
<dbReference type="InterPro" id="IPR021133">
    <property type="entry name" value="HEAT_type_2"/>
</dbReference>
<keyword evidence="12" id="KW-1133">Transmembrane helix</keyword>
<dbReference type="InterPro" id="IPR000357">
    <property type="entry name" value="HEAT"/>
</dbReference>
<evidence type="ECO:0000256" key="2">
    <source>
        <dbReference type="ARBA" id="ARBA00010559"/>
    </source>
</evidence>